<evidence type="ECO:0000313" key="4">
    <source>
        <dbReference type="Proteomes" id="UP000182652"/>
    </source>
</evidence>
<gene>
    <name evidence="3" type="ORF">SAMN04489745_1762</name>
</gene>
<protein>
    <recommendedName>
        <fullName evidence="5">Lipoprotein</fullName>
    </recommendedName>
</protein>
<keyword evidence="2" id="KW-0732">Signal</keyword>
<reference evidence="3 4" key="1">
    <citation type="submission" date="2016-10" db="EMBL/GenBank/DDBJ databases">
        <authorList>
            <person name="de Groot N.N."/>
        </authorList>
    </citation>
    <scope>NUCLEOTIDE SEQUENCE [LARGE SCALE GENOMIC DNA]</scope>
    <source>
        <strain evidence="3 4">DSM 10495</strain>
    </source>
</reference>
<feature type="chain" id="PRO_5038763666" description="Lipoprotein" evidence="2">
    <location>
        <begin position="34"/>
        <end position="174"/>
    </location>
</feature>
<name>A0A1H4NSK9_9MICC</name>
<dbReference type="EMBL" id="FNSN01000003">
    <property type="protein sequence ID" value="SEB98207.1"/>
    <property type="molecule type" value="Genomic_DNA"/>
</dbReference>
<feature type="region of interest" description="Disordered" evidence="1">
    <location>
        <begin position="98"/>
        <end position="118"/>
    </location>
</feature>
<evidence type="ECO:0008006" key="5">
    <source>
        <dbReference type="Google" id="ProtNLM"/>
    </source>
</evidence>
<dbReference type="AlphaFoldDB" id="A0A1H4NSK9"/>
<dbReference type="RefSeq" id="WP_066210599.1">
    <property type="nucleotide sequence ID" value="NZ_FNSN01000003.1"/>
</dbReference>
<evidence type="ECO:0000256" key="1">
    <source>
        <dbReference type="SAM" id="MobiDB-lite"/>
    </source>
</evidence>
<organism evidence="3 4">
    <name type="scientific">Arthrobacter woluwensis</name>
    <dbReference type="NCBI Taxonomy" id="156980"/>
    <lineage>
        <taxon>Bacteria</taxon>
        <taxon>Bacillati</taxon>
        <taxon>Actinomycetota</taxon>
        <taxon>Actinomycetes</taxon>
        <taxon>Micrococcales</taxon>
        <taxon>Micrococcaceae</taxon>
        <taxon>Arthrobacter</taxon>
    </lineage>
</organism>
<sequence>MRTLKNPTVSGRARKLTVLGLAGAALLPLSACGITPLADNYDKRESHDWPRGSEATKDGVAPAWIPAGATDVREVIRTTGAERILKYSGDASGLPAQCKAVPSGAAPSPQPGKDDRRKADDFISEATLSADWWPAGQERKASHYCGKWWVSAANGTVYAFTPEMKTIARHLGKD</sequence>
<keyword evidence="4" id="KW-1185">Reference proteome</keyword>
<accession>A0A1H4NSK9</accession>
<feature type="signal peptide" evidence="2">
    <location>
        <begin position="1"/>
        <end position="33"/>
    </location>
</feature>
<proteinExistence type="predicted"/>
<dbReference type="Proteomes" id="UP000182652">
    <property type="component" value="Unassembled WGS sequence"/>
</dbReference>
<evidence type="ECO:0000313" key="3">
    <source>
        <dbReference type="EMBL" id="SEB98207.1"/>
    </source>
</evidence>
<evidence type="ECO:0000256" key="2">
    <source>
        <dbReference type="SAM" id="SignalP"/>
    </source>
</evidence>